<dbReference type="Proteomes" id="UP000509545">
    <property type="component" value="Chromosome"/>
</dbReference>
<dbReference type="AlphaFoldDB" id="A0A6N1CG15"/>
<proteinExistence type="predicted"/>
<dbReference type="KEGG" id="pbz:GN234_14170"/>
<sequence>MIFLKKISTLIAAIGVVGLFIGLAIDFPDFREKYFYKHGLWSGKFSTTTEYTIITGDYPEPPADQPRFVVNIESAEGSGSVHGEMFSEGICKYNPISWYFYLDSDAPGLQGYASLGHSRKFILSYLRDSKKVPIAEIKITISEPHDSPTAMEIEPLAVAPGLEIPGKIIAGKDLEAYSDDYDFLQDYCGKTSQEFHIKMIEMIKEERFNEKKRKLEHKKIQEKASETESPLNSSPSSENSVSHTLLTTAA</sequence>
<reference evidence="2 3" key="1">
    <citation type="submission" date="2020-02" db="EMBL/GenBank/DDBJ databases">
        <authorList>
            <person name="Liang J."/>
        </authorList>
    </citation>
    <scope>NUCLEOTIDE SEQUENCE [LARGE SCALE GENOMIC DNA]</scope>
    <source>
        <strain evidence="2 3">L22-9</strain>
    </source>
</reference>
<organism evidence="2 3">
    <name type="scientific">Pseudomonas bijieensis</name>
    <dbReference type="NCBI Taxonomy" id="2681983"/>
    <lineage>
        <taxon>Bacteria</taxon>
        <taxon>Pseudomonadati</taxon>
        <taxon>Pseudomonadota</taxon>
        <taxon>Gammaproteobacteria</taxon>
        <taxon>Pseudomonadales</taxon>
        <taxon>Pseudomonadaceae</taxon>
        <taxon>Pseudomonas</taxon>
    </lineage>
</organism>
<keyword evidence="3" id="KW-1185">Reference proteome</keyword>
<name>A0A6N1CG15_9PSED</name>
<evidence type="ECO:0000313" key="3">
    <source>
        <dbReference type="Proteomes" id="UP000509545"/>
    </source>
</evidence>
<feature type="region of interest" description="Disordered" evidence="1">
    <location>
        <begin position="211"/>
        <end position="250"/>
    </location>
</feature>
<evidence type="ECO:0000313" key="2">
    <source>
        <dbReference type="EMBL" id="QKS80423.1"/>
    </source>
</evidence>
<dbReference type="RefSeq" id="WP_176687558.1">
    <property type="nucleotide sequence ID" value="NZ_CP048810.1"/>
</dbReference>
<evidence type="ECO:0000256" key="1">
    <source>
        <dbReference type="SAM" id="MobiDB-lite"/>
    </source>
</evidence>
<dbReference type="EMBL" id="CP048810">
    <property type="protein sequence ID" value="QKS80423.1"/>
    <property type="molecule type" value="Genomic_DNA"/>
</dbReference>
<gene>
    <name evidence="2" type="ORF">GN234_14170</name>
</gene>
<protein>
    <submittedName>
        <fullName evidence="2">Uncharacterized protein</fullName>
    </submittedName>
</protein>
<accession>A0A6N1CG15</accession>
<feature type="compositionally biased region" description="Low complexity" evidence="1">
    <location>
        <begin position="227"/>
        <end position="242"/>
    </location>
</feature>